<reference evidence="1 2" key="1">
    <citation type="submission" date="2021-06" db="EMBL/GenBank/DDBJ databases">
        <title>Caerostris extrusa draft genome.</title>
        <authorList>
            <person name="Kono N."/>
            <person name="Arakawa K."/>
        </authorList>
    </citation>
    <scope>NUCLEOTIDE SEQUENCE [LARGE SCALE GENOMIC DNA]</scope>
</reference>
<comment type="caution">
    <text evidence="1">The sequence shown here is derived from an EMBL/GenBank/DDBJ whole genome shotgun (WGS) entry which is preliminary data.</text>
</comment>
<organism evidence="1 2">
    <name type="scientific">Caerostris extrusa</name>
    <name type="common">Bark spider</name>
    <name type="synonym">Caerostris bankana</name>
    <dbReference type="NCBI Taxonomy" id="172846"/>
    <lineage>
        <taxon>Eukaryota</taxon>
        <taxon>Metazoa</taxon>
        <taxon>Ecdysozoa</taxon>
        <taxon>Arthropoda</taxon>
        <taxon>Chelicerata</taxon>
        <taxon>Arachnida</taxon>
        <taxon>Araneae</taxon>
        <taxon>Araneomorphae</taxon>
        <taxon>Entelegynae</taxon>
        <taxon>Araneoidea</taxon>
        <taxon>Araneidae</taxon>
        <taxon>Caerostris</taxon>
    </lineage>
</organism>
<dbReference type="AlphaFoldDB" id="A0AAV4XPB6"/>
<dbReference type="EMBL" id="BPLR01000726">
    <property type="protein sequence ID" value="GIY96997.1"/>
    <property type="molecule type" value="Genomic_DNA"/>
</dbReference>
<protein>
    <submittedName>
        <fullName evidence="1">Uncharacterized protein</fullName>
    </submittedName>
</protein>
<evidence type="ECO:0000313" key="2">
    <source>
        <dbReference type="Proteomes" id="UP001054945"/>
    </source>
</evidence>
<keyword evidence="2" id="KW-1185">Reference proteome</keyword>
<name>A0AAV4XPB6_CAEEX</name>
<dbReference type="Proteomes" id="UP001054945">
    <property type="component" value="Unassembled WGS sequence"/>
</dbReference>
<proteinExistence type="predicted"/>
<sequence>MTFQFDTLETGPRFLNRPAYLKGDGFPDGAPLPEQPLMGASTCCFLMKVYLFSRLYRERERAADVPPRRGIDFAIPSGNGNRWEKQRAFSSSVVDTSFGYSFDRPASYDFEILNTYVLFLCKHIFRFVYHGKIW</sequence>
<gene>
    <name evidence="1" type="ORF">CEXT_371871</name>
</gene>
<evidence type="ECO:0000313" key="1">
    <source>
        <dbReference type="EMBL" id="GIY96997.1"/>
    </source>
</evidence>
<accession>A0AAV4XPB6</accession>